<evidence type="ECO:0000313" key="3">
    <source>
        <dbReference type="Proteomes" id="UP000007809"/>
    </source>
</evidence>
<dbReference type="Proteomes" id="UP000007809">
    <property type="component" value="Chromosome"/>
</dbReference>
<feature type="domain" description="Metallo-beta-lactamase" evidence="1">
    <location>
        <begin position="33"/>
        <end position="199"/>
    </location>
</feature>
<dbReference type="AlphaFoldDB" id="F4CKG0"/>
<dbReference type="InterPro" id="IPR050114">
    <property type="entry name" value="UPF0173_UPF0282_UlaG_hydrolase"/>
</dbReference>
<reference evidence="2 3" key="1">
    <citation type="journal article" date="2011" name="J. Bacteriol.">
        <title>Genome sequence of the 1,4-dioxane-degrading Pseudonocardia dioxanivorans strain CB1190.</title>
        <authorList>
            <person name="Sales C.M."/>
            <person name="Mahendra S."/>
            <person name="Grostern A."/>
            <person name="Parales R.E."/>
            <person name="Goodwin L.A."/>
            <person name="Woyke T."/>
            <person name="Nolan M."/>
            <person name="Lapidus A."/>
            <person name="Chertkov O."/>
            <person name="Ovchinnikova G."/>
            <person name="Sczyrba A."/>
            <person name="Alvarez-Cohen L."/>
        </authorList>
    </citation>
    <scope>NUCLEOTIDE SEQUENCE [LARGE SCALE GENOMIC DNA]</scope>
    <source>
        <strain evidence="3">ATCC 55486 / DSM 44775 / JCM 13855 / CB1190</strain>
    </source>
</reference>
<protein>
    <submittedName>
        <fullName evidence="2">Beta-lactamase domain protein</fullName>
    </submittedName>
</protein>
<keyword evidence="3" id="KW-1185">Reference proteome</keyword>
<gene>
    <name evidence="2" type="ordered locus">Psed_0431</name>
</gene>
<dbReference type="eggNOG" id="COG2220">
    <property type="taxonomic scope" value="Bacteria"/>
</dbReference>
<dbReference type="InterPro" id="IPR036866">
    <property type="entry name" value="RibonucZ/Hydroxyglut_hydro"/>
</dbReference>
<dbReference type="HOGENOM" id="CLU_091682_0_0_11"/>
<name>F4CKG0_PSEUX</name>
<dbReference type="PANTHER" id="PTHR43546:SF3">
    <property type="entry name" value="UPF0173 METAL-DEPENDENT HYDROLASE MJ1163"/>
    <property type="match status" value="1"/>
</dbReference>
<dbReference type="PANTHER" id="PTHR43546">
    <property type="entry name" value="UPF0173 METAL-DEPENDENT HYDROLASE MJ1163-RELATED"/>
    <property type="match status" value="1"/>
</dbReference>
<dbReference type="Pfam" id="PF13483">
    <property type="entry name" value="Lactamase_B_3"/>
    <property type="match status" value="1"/>
</dbReference>
<dbReference type="EMBL" id="CP002593">
    <property type="protein sequence ID" value="AEA22700.1"/>
    <property type="molecule type" value="Genomic_DNA"/>
</dbReference>
<sequence length="234" mass="24923">MTLPTPRPRIGSVRWRSVPRREQSVAVQITHFGHACVLVDTGAARLLIDPGTFSSGFERLGGLDAILVTHQHADHLDEDRLAPLLAANPEARLIVDVGTVTTLHDYTHEVVAPGESFTVAGASIDVVGGDHAVIHPDIPIVPNNGYLIDGTVLHPGDSFTEPPGELDVLLLPTGAPWLKLADAVDYLRAVAPRTAVPIHEAVLARPAMHYGLFEALGPAGTTLQVLEREAATKV</sequence>
<accession>F4CKG0</accession>
<proteinExistence type="predicted"/>
<dbReference type="Gene3D" id="3.60.15.10">
    <property type="entry name" value="Ribonuclease Z/Hydroxyacylglutathione hydrolase-like"/>
    <property type="match status" value="1"/>
</dbReference>
<dbReference type="KEGG" id="pdx:Psed_0431"/>
<organism evidence="2 3">
    <name type="scientific">Pseudonocardia dioxanivorans (strain ATCC 55486 / DSM 44775 / JCM 13855 / CB1190)</name>
    <dbReference type="NCBI Taxonomy" id="675635"/>
    <lineage>
        <taxon>Bacteria</taxon>
        <taxon>Bacillati</taxon>
        <taxon>Actinomycetota</taxon>
        <taxon>Actinomycetes</taxon>
        <taxon>Pseudonocardiales</taxon>
        <taxon>Pseudonocardiaceae</taxon>
        <taxon>Pseudonocardia</taxon>
    </lineage>
</organism>
<dbReference type="SUPFAM" id="SSF56281">
    <property type="entry name" value="Metallo-hydrolase/oxidoreductase"/>
    <property type="match status" value="1"/>
</dbReference>
<evidence type="ECO:0000259" key="1">
    <source>
        <dbReference type="SMART" id="SM00849"/>
    </source>
</evidence>
<dbReference type="InterPro" id="IPR001279">
    <property type="entry name" value="Metallo-B-lactamas"/>
</dbReference>
<evidence type="ECO:0000313" key="2">
    <source>
        <dbReference type="EMBL" id="AEA22700.1"/>
    </source>
</evidence>
<dbReference type="STRING" id="675635.Psed_0431"/>
<dbReference type="SMART" id="SM00849">
    <property type="entry name" value="Lactamase_B"/>
    <property type="match status" value="1"/>
</dbReference>